<evidence type="ECO:0000256" key="3">
    <source>
        <dbReference type="ARBA" id="ARBA00022475"/>
    </source>
</evidence>
<feature type="transmembrane region" description="Helical" evidence="7">
    <location>
        <begin position="7"/>
        <end position="28"/>
    </location>
</feature>
<dbReference type="InterPro" id="IPR050366">
    <property type="entry name" value="BP-dependent_transpt_permease"/>
</dbReference>
<feature type="domain" description="ABC transmembrane type-1" evidence="8">
    <location>
        <begin position="68"/>
        <end position="257"/>
    </location>
</feature>
<dbReference type="Pfam" id="PF00528">
    <property type="entry name" value="BPD_transp_1"/>
    <property type="match status" value="1"/>
</dbReference>
<evidence type="ECO:0000256" key="2">
    <source>
        <dbReference type="ARBA" id="ARBA00022448"/>
    </source>
</evidence>
<evidence type="ECO:0000256" key="7">
    <source>
        <dbReference type="RuleBase" id="RU363032"/>
    </source>
</evidence>
<protein>
    <submittedName>
        <fullName evidence="9">ABC transporter permease subunit</fullName>
    </submittedName>
</protein>
<feature type="transmembrane region" description="Helical" evidence="7">
    <location>
        <begin position="238"/>
        <end position="257"/>
    </location>
</feature>
<dbReference type="GO" id="GO:0055085">
    <property type="term" value="P:transmembrane transport"/>
    <property type="evidence" value="ECO:0007669"/>
    <property type="project" value="InterPro"/>
</dbReference>
<dbReference type="OrthoDB" id="9783218at2"/>
<dbReference type="InterPro" id="IPR000515">
    <property type="entry name" value="MetI-like"/>
</dbReference>
<accession>A0A6L5JYG3</accession>
<keyword evidence="5 7" id="KW-1133">Transmembrane helix</keyword>
<comment type="similarity">
    <text evidence="7">Belongs to the binding-protein-dependent transport system permease family.</text>
</comment>
<evidence type="ECO:0000259" key="8">
    <source>
        <dbReference type="PROSITE" id="PS50928"/>
    </source>
</evidence>
<evidence type="ECO:0000256" key="5">
    <source>
        <dbReference type="ARBA" id="ARBA00022989"/>
    </source>
</evidence>
<dbReference type="AlphaFoldDB" id="A0A6L5JYG3"/>
<keyword evidence="6 7" id="KW-0472">Membrane</keyword>
<sequence length="272" mass="28336">MTRLSPALALGGLTSGVFVALALLSLLWTPYDPTQLSIIGRLQPIGVNHWLGTDQLGRDVLSMLMRGASTSLGVAVAAVVLGAVPGIALGLFAAARRGWIDEIVMRGNDVVFAFPALLVAILLTTAFGPGALNAILAIGLFNIPVFARVTRAGALRLWPREYILAARVAGKDSLRISLEHILPNLGGALMVQATTQFALAIVAESALAYLGLGTQAPLPSWGRMLADAQTLTALAPGLAIYPGLAVVLSVLGLNWLGNGLRDLLDPRLAKGV</sequence>
<proteinExistence type="inferred from homology"/>
<gene>
    <name evidence="9" type="ORF">GHK24_11345</name>
</gene>
<dbReference type="PANTHER" id="PTHR43386">
    <property type="entry name" value="OLIGOPEPTIDE TRANSPORT SYSTEM PERMEASE PROTEIN APPC"/>
    <property type="match status" value="1"/>
</dbReference>
<feature type="transmembrane region" description="Helical" evidence="7">
    <location>
        <begin position="197"/>
        <end position="218"/>
    </location>
</feature>
<dbReference type="PANTHER" id="PTHR43386:SF25">
    <property type="entry name" value="PEPTIDE ABC TRANSPORTER PERMEASE PROTEIN"/>
    <property type="match status" value="1"/>
</dbReference>
<dbReference type="GO" id="GO:0005886">
    <property type="term" value="C:plasma membrane"/>
    <property type="evidence" value="ECO:0007669"/>
    <property type="project" value="UniProtKB-SubCell"/>
</dbReference>
<dbReference type="CDD" id="cd06261">
    <property type="entry name" value="TM_PBP2"/>
    <property type="match status" value="1"/>
</dbReference>
<reference evidence="9 10" key="1">
    <citation type="submission" date="2019-10" db="EMBL/GenBank/DDBJ databases">
        <title>Whole-genome sequence of the purple nonsulfur photosynthetic bacterium Rhodocyclus tenuis.</title>
        <authorList>
            <person name="Kyndt J.A."/>
            <person name="Meyer T.E."/>
        </authorList>
    </citation>
    <scope>NUCLEOTIDE SEQUENCE [LARGE SCALE GENOMIC DNA]</scope>
    <source>
        <strain evidence="9 10">DSM 110</strain>
    </source>
</reference>
<evidence type="ECO:0000256" key="6">
    <source>
        <dbReference type="ARBA" id="ARBA00023136"/>
    </source>
</evidence>
<dbReference type="PROSITE" id="PS50928">
    <property type="entry name" value="ABC_TM1"/>
    <property type="match status" value="1"/>
</dbReference>
<keyword evidence="4 7" id="KW-0812">Transmembrane</keyword>
<comment type="caution">
    <text evidence="9">The sequence shown here is derived from an EMBL/GenBank/DDBJ whole genome shotgun (WGS) entry which is preliminary data.</text>
</comment>
<comment type="subcellular location">
    <subcellularLocation>
        <location evidence="1 7">Cell membrane</location>
        <topology evidence="1 7">Multi-pass membrane protein</topology>
    </subcellularLocation>
</comment>
<evidence type="ECO:0000313" key="10">
    <source>
        <dbReference type="Proteomes" id="UP000480275"/>
    </source>
</evidence>
<keyword evidence="3" id="KW-1003">Cell membrane</keyword>
<dbReference type="EMBL" id="WIXJ01000009">
    <property type="protein sequence ID" value="MQY52367.1"/>
    <property type="molecule type" value="Genomic_DNA"/>
</dbReference>
<name>A0A6L5JYG3_RHOTE</name>
<evidence type="ECO:0000256" key="4">
    <source>
        <dbReference type="ARBA" id="ARBA00022692"/>
    </source>
</evidence>
<dbReference type="SUPFAM" id="SSF161098">
    <property type="entry name" value="MetI-like"/>
    <property type="match status" value="1"/>
</dbReference>
<evidence type="ECO:0000313" key="9">
    <source>
        <dbReference type="EMBL" id="MQY52367.1"/>
    </source>
</evidence>
<evidence type="ECO:0000256" key="1">
    <source>
        <dbReference type="ARBA" id="ARBA00004651"/>
    </source>
</evidence>
<dbReference type="Proteomes" id="UP000480275">
    <property type="component" value="Unassembled WGS sequence"/>
</dbReference>
<dbReference type="InterPro" id="IPR035906">
    <property type="entry name" value="MetI-like_sf"/>
</dbReference>
<dbReference type="Gene3D" id="1.10.3720.10">
    <property type="entry name" value="MetI-like"/>
    <property type="match status" value="1"/>
</dbReference>
<keyword evidence="2 7" id="KW-0813">Transport</keyword>
<organism evidence="9 10">
    <name type="scientific">Rhodocyclus tenuis</name>
    <name type="common">Rhodospirillum tenue</name>
    <dbReference type="NCBI Taxonomy" id="1066"/>
    <lineage>
        <taxon>Bacteria</taxon>
        <taxon>Pseudomonadati</taxon>
        <taxon>Pseudomonadota</taxon>
        <taxon>Betaproteobacteria</taxon>
        <taxon>Rhodocyclales</taxon>
        <taxon>Rhodocyclaceae</taxon>
        <taxon>Rhodocyclus</taxon>
    </lineage>
</organism>
<feature type="transmembrane region" description="Helical" evidence="7">
    <location>
        <begin position="72"/>
        <end position="95"/>
    </location>
</feature>